<dbReference type="InterPro" id="IPR011990">
    <property type="entry name" value="TPR-like_helical_dom_sf"/>
</dbReference>
<reference evidence="3" key="2">
    <citation type="submission" date="2021-10" db="EMBL/GenBank/DDBJ databases">
        <title>Phylogenomics reveals ancestral predisposition of the termite-cultivated fungus Termitomyces towards a domesticated lifestyle.</title>
        <authorList>
            <person name="Auxier B."/>
            <person name="Grum-Grzhimaylo A."/>
            <person name="Cardenas M.E."/>
            <person name="Lodge J.D."/>
            <person name="Laessoe T."/>
            <person name="Pedersen O."/>
            <person name="Smith M.E."/>
            <person name="Kuyper T.W."/>
            <person name="Franco-Molano E.A."/>
            <person name="Baroni T.J."/>
            <person name="Aanen D.K."/>
        </authorList>
    </citation>
    <scope>NUCLEOTIDE SEQUENCE</scope>
    <source>
        <strain evidence="3">D49</strain>
    </source>
</reference>
<gene>
    <name evidence="3" type="ORF">H0H81_011449</name>
</gene>
<accession>A0A9P7FQE5</accession>
<comment type="caution">
    <text evidence="3">The sequence shown here is derived from an EMBL/GenBank/DDBJ whole genome shotgun (WGS) entry which is preliminary data.</text>
</comment>
<feature type="region of interest" description="Disordered" evidence="1">
    <location>
        <begin position="521"/>
        <end position="552"/>
    </location>
</feature>
<organism evidence="3 4">
    <name type="scientific">Sphagnurus paluster</name>
    <dbReference type="NCBI Taxonomy" id="117069"/>
    <lineage>
        <taxon>Eukaryota</taxon>
        <taxon>Fungi</taxon>
        <taxon>Dikarya</taxon>
        <taxon>Basidiomycota</taxon>
        <taxon>Agaricomycotina</taxon>
        <taxon>Agaricomycetes</taxon>
        <taxon>Agaricomycetidae</taxon>
        <taxon>Agaricales</taxon>
        <taxon>Tricholomatineae</taxon>
        <taxon>Lyophyllaceae</taxon>
        <taxon>Sphagnurus</taxon>
    </lineage>
</organism>
<dbReference type="GO" id="GO:0003729">
    <property type="term" value="F:mRNA binding"/>
    <property type="evidence" value="ECO:0007669"/>
    <property type="project" value="TreeGrafter"/>
</dbReference>
<evidence type="ECO:0000256" key="2">
    <source>
        <dbReference type="SAM" id="SignalP"/>
    </source>
</evidence>
<feature type="signal peptide" evidence="2">
    <location>
        <begin position="1"/>
        <end position="22"/>
    </location>
</feature>
<dbReference type="EMBL" id="JABCKI010006104">
    <property type="protein sequence ID" value="KAG5635390.1"/>
    <property type="molecule type" value="Genomic_DNA"/>
</dbReference>
<feature type="chain" id="PRO_5040460718" evidence="2">
    <location>
        <begin position="23"/>
        <end position="847"/>
    </location>
</feature>
<evidence type="ECO:0000313" key="3">
    <source>
        <dbReference type="EMBL" id="KAG5635390.1"/>
    </source>
</evidence>
<dbReference type="PANTHER" id="PTHR47938:SF35">
    <property type="entry name" value="PENTATRICOPEPTIDE REPEAT-CONTAINING PROTEIN 4, MITOCHONDRIAL-RELATED"/>
    <property type="match status" value="1"/>
</dbReference>
<dbReference type="PANTHER" id="PTHR47938">
    <property type="entry name" value="RESPIRATORY COMPLEX I CHAPERONE (CIA84), PUTATIVE (AFU_ORTHOLOGUE AFUA_2G06020)-RELATED"/>
    <property type="match status" value="1"/>
</dbReference>
<keyword evidence="2" id="KW-0732">Signal</keyword>
<dbReference type="Proteomes" id="UP000717328">
    <property type="component" value="Unassembled WGS sequence"/>
</dbReference>
<reference evidence="3" key="1">
    <citation type="submission" date="2021-02" db="EMBL/GenBank/DDBJ databases">
        <authorList>
            <person name="Nieuwenhuis M."/>
            <person name="Van De Peppel L.J.J."/>
        </authorList>
    </citation>
    <scope>NUCLEOTIDE SEQUENCE</scope>
    <source>
        <strain evidence="3">D49</strain>
    </source>
</reference>
<dbReference type="AlphaFoldDB" id="A0A9P7FQE5"/>
<name>A0A9P7FQE5_9AGAR</name>
<evidence type="ECO:0000256" key="1">
    <source>
        <dbReference type="SAM" id="MobiDB-lite"/>
    </source>
</evidence>
<evidence type="ECO:0000313" key="4">
    <source>
        <dbReference type="Proteomes" id="UP000717328"/>
    </source>
</evidence>
<sequence>MLPLALLDLTLLRLSAPTPVQAASCALKGSPWASARRMHQASLATPPPPPHLAYNYKNGPAIAEKESPISLGLAGLGSLGPRPGQIISDARSELERRVKALEEAASTEMSALDPPSYTEEELMFIYEDLLALPPVSEVENKLSPTELAQQQAEEDTSVIKAAEQRLLAPDPGEEISSPTHHRLLAHINAVVTRVEAVRKASMTSADAESPAFQNSLPVTVLSTAEFESLLRVCIRDSNISAAEMTLTLMKRSGFVIPQNIVTNTMELYARAGNVTAIEKTLATYLTDFPNEYQRYLHIKSHLVSTPADVIPASTLDVLHSYETQGHPAPIQAYTSVITSLFSCKSSLARAQAWDLFSHMRYVAHPDPDVPLYTLMIRACASPLGTRPSEPEKALDLWTEMTVDRRLPPTAGAYDAIILACARSGSTMYVNEAFRLAKQMLDAHRDARGESAFRPSRRTFCALLEGAKRVGDLARARWILAQMIAEQRTTDDTGNPEGVNEEVMMHVFHAYASYRPPLNRSAVRSATHPSSSLGQVAGQSVDAPTPTVSHEPTHPSGIEAYDRTPTFTQVPPQSGAEVIHETQILFDRILHDTGLKKFSDIPDSGATFLDEKFKDVEMTPRLLNSYLSVYYRHSSLETARTLYQTLFEEYGIPRTARTCVEALERCAIARRGHERTIAPTFADEVWTQWQSLEETGRDGERLLSGRIIERAHIAMIRILSLTNNVARAVQHLRAFAAKYPPSDLRNAPPKPALRSTRTALVGERPLVRMTSAAEVPDDHVPPLIMFDDVEILHHRLVAQNSVKEISYLSYICKAYECALRARRDAALKMKPETMRTHPPEARISSPSE</sequence>
<feature type="compositionally biased region" description="Polar residues" evidence="1">
    <location>
        <begin position="521"/>
        <end position="537"/>
    </location>
</feature>
<dbReference type="Gene3D" id="1.25.40.10">
    <property type="entry name" value="Tetratricopeptide repeat domain"/>
    <property type="match status" value="1"/>
</dbReference>
<proteinExistence type="predicted"/>
<keyword evidence="4" id="KW-1185">Reference proteome</keyword>
<protein>
    <submittedName>
        <fullName evidence="3">Uncharacterized protein</fullName>
    </submittedName>
</protein>
<dbReference type="OrthoDB" id="5588846at2759"/>